<evidence type="ECO:0000256" key="1">
    <source>
        <dbReference type="PIRSR" id="PIRSR605019-1"/>
    </source>
</evidence>
<dbReference type="EMBL" id="JAEHOI010000002">
    <property type="protein sequence ID" value="MBK0421045.1"/>
    <property type="molecule type" value="Genomic_DNA"/>
</dbReference>
<keyword evidence="3" id="KW-1185">Reference proteome</keyword>
<accession>A0A934QBY9</accession>
<dbReference type="GO" id="GO:0008725">
    <property type="term" value="F:DNA-3-methyladenine glycosylase activity"/>
    <property type="evidence" value="ECO:0007669"/>
    <property type="project" value="InterPro"/>
</dbReference>
<dbReference type="GO" id="GO:0046872">
    <property type="term" value="F:metal ion binding"/>
    <property type="evidence" value="ECO:0007669"/>
    <property type="project" value="UniProtKB-KW"/>
</dbReference>
<sequence length="224" mass="24402">MPQKSVPVRAEWAAQDPLLRDYYDTEWGLPVTDEAGVFERLSLEAFQAGLSWLTVLKKREAFRRAFAGFDPEAVAAFTEIDVARLLNDEGIIRNRQKIEATVRNARATLALREAGTSLQEVVWSFMPARSPAPRSDAEVSASTAESRALAKELKRRGFAFVGPTTAYALMTAIGIADEHILTSHRRGCSGLWNVDGTRSSAPLRLAAPLPPTAAPLGEPLRSAG</sequence>
<dbReference type="Proteomes" id="UP000618733">
    <property type="component" value="Unassembled WGS sequence"/>
</dbReference>
<comment type="caution">
    <text evidence="2">The sequence shown here is derived from an EMBL/GenBank/DDBJ whole genome shotgun (WGS) entry which is preliminary data.</text>
</comment>
<organism evidence="2 3">
    <name type="scientific">Leucobacter edaphi</name>
    <dbReference type="NCBI Taxonomy" id="2796472"/>
    <lineage>
        <taxon>Bacteria</taxon>
        <taxon>Bacillati</taxon>
        <taxon>Actinomycetota</taxon>
        <taxon>Actinomycetes</taxon>
        <taxon>Micrococcales</taxon>
        <taxon>Microbacteriaceae</taxon>
        <taxon>Leucobacter</taxon>
    </lineage>
</organism>
<reference evidence="2" key="1">
    <citation type="submission" date="2020-12" db="EMBL/GenBank/DDBJ databases">
        <title>Leucobacter sp. CAS2, isolated from Chromium sludge.</title>
        <authorList>
            <person name="Xu Z."/>
        </authorList>
    </citation>
    <scope>NUCLEOTIDE SEQUENCE</scope>
    <source>
        <strain evidence="2">CSA2</strain>
    </source>
</reference>
<feature type="binding site" evidence="1">
    <location>
        <position position="179"/>
    </location>
    <ligand>
        <name>Zn(2+)</name>
        <dbReference type="ChEBI" id="CHEBI:29105"/>
    </ligand>
</feature>
<dbReference type="InterPro" id="IPR005019">
    <property type="entry name" value="Adenine_glyco"/>
</dbReference>
<dbReference type="PANTHER" id="PTHR30037:SF4">
    <property type="entry name" value="DNA-3-METHYLADENINE GLYCOSYLASE I"/>
    <property type="match status" value="1"/>
</dbReference>
<dbReference type="AlphaFoldDB" id="A0A934QBY9"/>
<keyword evidence="1" id="KW-0479">Metal-binding</keyword>
<gene>
    <name evidence="2" type="ORF">JD292_02975</name>
</gene>
<evidence type="ECO:0000313" key="3">
    <source>
        <dbReference type="Proteomes" id="UP000618733"/>
    </source>
</evidence>
<proteinExistence type="predicted"/>
<protein>
    <submittedName>
        <fullName evidence="2">DNA-3-methyladenine glycosylase I</fullName>
    </submittedName>
</protein>
<keyword evidence="1" id="KW-0862">Zinc</keyword>
<dbReference type="Pfam" id="PF03352">
    <property type="entry name" value="Adenine_glyco"/>
    <property type="match status" value="1"/>
</dbReference>
<dbReference type="GO" id="GO:0006284">
    <property type="term" value="P:base-excision repair"/>
    <property type="evidence" value="ECO:0007669"/>
    <property type="project" value="InterPro"/>
</dbReference>
<name>A0A934QBY9_9MICO</name>
<dbReference type="InterPro" id="IPR052891">
    <property type="entry name" value="DNA-3mA_glycosylase"/>
</dbReference>
<dbReference type="SUPFAM" id="SSF48150">
    <property type="entry name" value="DNA-glycosylase"/>
    <property type="match status" value="1"/>
</dbReference>
<dbReference type="Gene3D" id="1.10.340.30">
    <property type="entry name" value="Hypothetical protein, domain 2"/>
    <property type="match status" value="1"/>
</dbReference>
<dbReference type="PANTHER" id="PTHR30037">
    <property type="entry name" value="DNA-3-METHYLADENINE GLYCOSYLASE 1"/>
    <property type="match status" value="1"/>
</dbReference>
<dbReference type="InterPro" id="IPR011257">
    <property type="entry name" value="DNA_glycosylase"/>
</dbReference>
<evidence type="ECO:0000313" key="2">
    <source>
        <dbReference type="EMBL" id="MBK0421045.1"/>
    </source>
</evidence>
<dbReference type="RefSeq" id="WP_200131239.1">
    <property type="nucleotide sequence ID" value="NZ_JAEHOI010000002.1"/>
</dbReference>